<dbReference type="RefSeq" id="XP_070921049.1">
    <property type="nucleotide sequence ID" value="XM_071064948.1"/>
</dbReference>
<evidence type="ECO:0000313" key="3">
    <source>
        <dbReference type="Proteomes" id="UP001628179"/>
    </source>
</evidence>
<accession>A0ABQ0GNQ1</accession>
<name>A0ABQ0GNQ1_9PEZI</name>
<protein>
    <submittedName>
        <fullName evidence="2">Uncharacterized protein</fullName>
    </submittedName>
</protein>
<gene>
    <name evidence="2" type="ORF">MFIFM68171_09529</name>
</gene>
<evidence type="ECO:0000313" key="2">
    <source>
        <dbReference type="EMBL" id="GAB1319319.1"/>
    </source>
</evidence>
<keyword evidence="3" id="KW-1185">Reference proteome</keyword>
<evidence type="ECO:0000256" key="1">
    <source>
        <dbReference type="SAM" id="SignalP"/>
    </source>
</evidence>
<reference evidence="2 3" key="1">
    <citation type="submission" date="2024-09" db="EMBL/GenBank/DDBJ databases">
        <title>Itraconazole resistance in Madurella fahalii resulting from another homologue of gene encoding cytochrome P450 14-alpha sterol demethylase (CYP51).</title>
        <authorList>
            <person name="Yoshioka I."/>
            <person name="Fahal A.H."/>
            <person name="Kaneko S."/>
            <person name="Yaguchi T."/>
        </authorList>
    </citation>
    <scope>NUCLEOTIDE SEQUENCE [LARGE SCALE GENOMIC DNA]</scope>
    <source>
        <strain evidence="2 3">IFM 68171</strain>
    </source>
</reference>
<sequence length="405" mass="45764">MQPFSVFLFTLWDSLVSWSQPWLPFGLGRRSNIPQFILDARHPWIEANRQELERTPDVAAYLCQVDPAFYIDNAIPPNLFQRLEINNNRAGIDRYGWGNALERLREIQSCPPALEGVETLDVDIFVHEGQEPENPSLDFVNLLADVLTSMPNLRAIVWDMPCKQTPLFGEAFTSRDLKLRSVRNLTAGPFSEYLVPLCPNLETVTYSPKAWHCDWHVRRERPCPRELLIKATTGNKDLTSFSMSVGSGIWSLDFLKEMLSAMPNLSHLAISGPLRVDGLGSSDERVLKRYLEVLARFTNLRHLELPGTDDLALGFYGWADCGNAYFGAQGREYGRRTAKESAMTAEKAGLIAIEALPDLVNLSIGGSEANVTRVDGAVELSWPWTGRMDEWAYDIFPDRDDREEL</sequence>
<keyword evidence="1" id="KW-0732">Signal</keyword>
<feature type="chain" id="PRO_5047085430" evidence="1">
    <location>
        <begin position="20"/>
        <end position="405"/>
    </location>
</feature>
<feature type="signal peptide" evidence="1">
    <location>
        <begin position="1"/>
        <end position="19"/>
    </location>
</feature>
<dbReference type="Proteomes" id="UP001628179">
    <property type="component" value="Unassembled WGS sequence"/>
</dbReference>
<dbReference type="EMBL" id="BAAFSV010000005">
    <property type="protein sequence ID" value="GAB1319319.1"/>
    <property type="molecule type" value="Genomic_DNA"/>
</dbReference>
<dbReference type="GeneID" id="98180271"/>
<proteinExistence type="predicted"/>
<comment type="caution">
    <text evidence="2">The sequence shown here is derived from an EMBL/GenBank/DDBJ whole genome shotgun (WGS) entry which is preliminary data.</text>
</comment>
<organism evidence="2 3">
    <name type="scientific">Madurella fahalii</name>
    <dbReference type="NCBI Taxonomy" id="1157608"/>
    <lineage>
        <taxon>Eukaryota</taxon>
        <taxon>Fungi</taxon>
        <taxon>Dikarya</taxon>
        <taxon>Ascomycota</taxon>
        <taxon>Pezizomycotina</taxon>
        <taxon>Sordariomycetes</taxon>
        <taxon>Sordariomycetidae</taxon>
        <taxon>Sordariales</taxon>
        <taxon>Sordariales incertae sedis</taxon>
        <taxon>Madurella</taxon>
    </lineage>
</organism>